<dbReference type="InterPro" id="IPR036322">
    <property type="entry name" value="WD40_repeat_dom_sf"/>
</dbReference>
<dbReference type="InterPro" id="IPR052778">
    <property type="entry name" value="Centrosome-WD_assoc"/>
</dbReference>
<accession>A0AAN7H4J8</accession>
<dbReference type="AlphaFoldDB" id="A0AAN7H4J8"/>
<dbReference type="Proteomes" id="UP001301958">
    <property type="component" value="Unassembled WGS sequence"/>
</dbReference>
<dbReference type="SUPFAM" id="SSF50978">
    <property type="entry name" value="WD40 repeat-like"/>
    <property type="match status" value="1"/>
</dbReference>
<dbReference type="SMART" id="SM00320">
    <property type="entry name" value="WD40"/>
    <property type="match status" value="5"/>
</dbReference>
<evidence type="ECO:0000256" key="1">
    <source>
        <dbReference type="SAM" id="MobiDB-lite"/>
    </source>
</evidence>
<dbReference type="PANTHER" id="PTHR16220">
    <property type="entry name" value="WD REPEAT PROTEIN 8-RELATED"/>
    <property type="match status" value="1"/>
</dbReference>
<keyword evidence="3" id="KW-1185">Reference proteome</keyword>
<evidence type="ECO:0000313" key="3">
    <source>
        <dbReference type="Proteomes" id="UP001301958"/>
    </source>
</evidence>
<organism evidence="2 3">
    <name type="scientific">Podospora fimiseda</name>
    <dbReference type="NCBI Taxonomy" id="252190"/>
    <lineage>
        <taxon>Eukaryota</taxon>
        <taxon>Fungi</taxon>
        <taxon>Dikarya</taxon>
        <taxon>Ascomycota</taxon>
        <taxon>Pezizomycotina</taxon>
        <taxon>Sordariomycetes</taxon>
        <taxon>Sordariomycetidae</taxon>
        <taxon>Sordariales</taxon>
        <taxon>Podosporaceae</taxon>
        <taxon>Podospora</taxon>
    </lineage>
</organism>
<evidence type="ECO:0000313" key="2">
    <source>
        <dbReference type="EMBL" id="KAK4230867.1"/>
    </source>
</evidence>
<reference evidence="2" key="1">
    <citation type="journal article" date="2023" name="Mol. Phylogenet. Evol.">
        <title>Genome-scale phylogeny and comparative genomics of the fungal order Sordariales.</title>
        <authorList>
            <person name="Hensen N."/>
            <person name="Bonometti L."/>
            <person name="Westerberg I."/>
            <person name="Brannstrom I.O."/>
            <person name="Guillou S."/>
            <person name="Cros-Aarteil S."/>
            <person name="Calhoun S."/>
            <person name="Haridas S."/>
            <person name="Kuo A."/>
            <person name="Mondo S."/>
            <person name="Pangilinan J."/>
            <person name="Riley R."/>
            <person name="LaButti K."/>
            <person name="Andreopoulos B."/>
            <person name="Lipzen A."/>
            <person name="Chen C."/>
            <person name="Yan M."/>
            <person name="Daum C."/>
            <person name="Ng V."/>
            <person name="Clum A."/>
            <person name="Steindorff A."/>
            <person name="Ohm R.A."/>
            <person name="Martin F."/>
            <person name="Silar P."/>
            <person name="Natvig D.O."/>
            <person name="Lalanne C."/>
            <person name="Gautier V."/>
            <person name="Ament-Velasquez S.L."/>
            <person name="Kruys A."/>
            <person name="Hutchinson M.I."/>
            <person name="Powell A.J."/>
            <person name="Barry K."/>
            <person name="Miller A.N."/>
            <person name="Grigoriev I.V."/>
            <person name="Debuchy R."/>
            <person name="Gladieux P."/>
            <person name="Hiltunen Thoren M."/>
            <person name="Johannesson H."/>
        </authorList>
    </citation>
    <scope>NUCLEOTIDE SEQUENCE</scope>
    <source>
        <strain evidence="2">CBS 990.96</strain>
    </source>
</reference>
<proteinExistence type="predicted"/>
<feature type="compositionally biased region" description="Acidic residues" evidence="1">
    <location>
        <begin position="511"/>
        <end position="522"/>
    </location>
</feature>
<gene>
    <name evidence="2" type="ORF">QBC38DRAFT_507176</name>
</gene>
<dbReference type="InterPro" id="IPR001680">
    <property type="entry name" value="WD40_rpt"/>
</dbReference>
<feature type="region of interest" description="Disordered" evidence="1">
    <location>
        <begin position="470"/>
        <end position="528"/>
    </location>
</feature>
<dbReference type="InterPro" id="IPR015943">
    <property type="entry name" value="WD40/YVTN_repeat-like_dom_sf"/>
</dbReference>
<dbReference type="GO" id="GO:0005815">
    <property type="term" value="C:microtubule organizing center"/>
    <property type="evidence" value="ECO:0007669"/>
    <property type="project" value="TreeGrafter"/>
</dbReference>
<protein>
    <submittedName>
        <fullName evidence="2">WD40-repeat-containing domain protein</fullName>
    </submittedName>
</protein>
<dbReference type="GO" id="GO:1990811">
    <property type="term" value="C:MWP complex"/>
    <property type="evidence" value="ECO:0007669"/>
    <property type="project" value="TreeGrafter"/>
</dbReference>
<dbReference type="EMBL" id="MU865296">
    <property type="protein sequence ID" value="KAK4230867.1"/>
    <property type="molecule type" value="Genomic_DNA"/>
</dbReference>
<name>A0AAN7H4J8_9PEZI</name>
<dbReference type="GO" id="GO:1990810">
    <property type="term" value="P:microtubule anchoring at mitotic spindle pole body"/>
    <property type="evidence" value="ECO:0007669"/>
    <property type="project" value="TreeGrafter"/>
</dbReference>
<comment type="caution">
    <text evidence="2">The sequence shown here is derived from an EMBL/GenBank/DDBJ whole genome shotgun (WGS) entry which is preliminary data.</text>
</comment>
<dbReference type="PANTHER" id="PTHR16220:SF0">
    <property type="entry name" value="WD REPEAT-CONTAINING PROTEIN WRAP73"/>
    <property type="match status" value="1"/>
</dbReference>
<dbReference type="Gene3D" id="2.130.10.10">
    <property type="entry name" value="YVTN repeat-like/Quinoprotein amine dehydrogenase"/>
    <property type="match status" value="2"/>
</dbReference>
<sequence>MLFSRSLRSSPHALPSPDGNHIAVLSSLSVINIRALRSLEPVSVIKLPQDFVGPVISFQWSPSSRLLLVAGPDQVRIWSALDSTFHATIRHSMVPGTKPAHVGFGASDSEVCIISSFGLKFAVFDLASSKTIEVASPKVFSPSSACRCFSFRPETRHLALLTRVAGKDMISIHSFPTRELQRSWAPETVDAQGLEWSPDGHWLVVWDSAAQGHRVVFYTSDGHLFKTWSGPANPSVEDRDFALGAGVKALQFSPDAQRLAIGDSSRSVCIISMTSAVTETMRLRHPKTLVPSETLQVWQEQIGISQTGPAVHAFLRTTQVISPAPRLQDNSEPVSGCAAISFDPSSVLAATRLDDSPGTIWIWDLQAAELRAVLLFHGNVSSLSWHPNVPETLLVKCEGDQYNALVFVWDPLSEGPRPVDFGQRLPERKTSTSKHRISWLGLDVATAPSLFFTDNHNFVLACLAESDQVPPPWGDQEALEPGFTEDTREESPLELVPAAEDLLSGPKAMEEGADEDLSELEDTFVHKR</sequence>
<reference evidence="2" key="2">
    <citation type="submission" date="2023-05" db="EMBL/GenBank/DDBJ databases">
        <authorList>
            <consortium name="Lawrence Berkeley National Laboratory"/>
            <person name="Steindorff A."/>
            <person name="Hensen N."/>
            <person name="Bonometti L."/>
            <person name="Westerberg I."/>
            <person name="Brannstrom I.O."/>
            <person name="Guillou S."/>
            <person name="Cros-Aarteil S."/>
            <person name="Calhoun S."/>
            <person name="Haridas S."/>
            <person name="Kuo A."/>
            <person name="Mondo S."/>
            <person name="Pangilinan J."/>
            <person name="Riley R."/>
            <person name="Labutti K."/>
            <person name="Andreopoulos B."/>
            <person name="Lipzen A."/>
            <person name="Chen C."/>
            <person name="Yanf M."/>
            <person name="Daum C."/>
            <person name="Ng V."/>
            <person name="Clum A."/>
            <person name="Ohm R."/>
            <person name="Martin F."/>
            <person name="Silar P."/>
            <person name="Natvig D."/>
            <person name="Lalanne C."/>
            <person name="Gautier V."/>
            <person name="Ament-Velasquez S.L."/>
            <person name="Kruys A."/>
            <person name="Hutchinson M.I."/>
            <person name="Powell A.J."/>
            <person name="Barry K."/>
            <person name="Miller A.N."/>
            <person name="Grigoriev I.V."/>
            <person name="Debuchy R."/>
            <person name="Gladieux P."/>
            <person name="Thoren M.H."/>
            <person name="Johannesson H."/>
        </authorList>
    </citation>
    <scope>NUCLEOTIDE SEQUENCE</scope>
    <source>
        <strain evidence="2">CBS 990.96</strain>
    </source>
</reference>